<proteinExistence type="inferred from homology"/>
<dbReference type="InterPro" id="IPR033131">
    <property type="entry name" value="Pectinesterase_Asp_AS"/>
</dbReference>
<dbReference type="GO" id="GO:0008654">
    <property type="term" value="P:phospholipid biosynthetic process"/>
    <property type="evidence" value="ECO:0007669"/>
    <property type="project" value="UniProtKB-KW"/>
</dbReference>
<evidence type="ECO:0000256" key="14">
    <source>
        <dbReference type="ARBA" id="ARBA00022989"/>
    </source>
</evidence>
<evidence type="ECO:0000256" key="1">
    <source>
        <dbReference type="ARBA" id="ARBA00001936"/>
    </source>
</evidence>
<dbReference type="PROSITE" id="PS00379">
    <property type="entry name" value="CDP_ALCOHOL_P_TRANSF"/>
    <property type="match status" value="1"/>
</dbReference>
<evidence type="ECO:0000256" key="7">
    <source>
        <dbReference type="ARBA" id="ARBA00013229"/>
    </source>
</evidence>
<dbReference type="EC" id="3.1.1.11" evidence="7 22"/>
<keyword evidence="26" id="KW-1185">Reference proteome</keyword>
<dbReference type="InterPro" id="IPR012334">
    <property type="entry name" value="Pectin_lyas_fold"/>
</dbReference>
<dbReference type="GO" id="GO:0016020">
    <property type="term" value="C:membrane"/>
    <property type="evidence" value="ECO:0007669"/>
    <property type="project" value="UniProtKB-SubCell"/>
</dbReference>
<protein>
    <recommendedName>
        <fullName evidence="7 22">Pectinesterase</fullName>
        <ecNumber evidence="7 22">3.1.1.11</ecNumber>
    </recommendedName>
</protein>
<dbReference type="EMBL" id="NQVE01000142">
    <property type="protein sequence ID" value="RAL44860.1"/>
    <property type="molecule type" value="Genomic_DNA"/>
</dbReference>
<comment type="caution">
    <text evidence="25">The sequence shown here is derived from an EMBL/GenBank/DDBJ whole genome shotgun (WGS) entry which is preliminary data.</text>
</comment>
<evidence type="ECO:0000256" key="6">
    <source>
        <dbReference type="ARBA" id="ARBA00010441"/>
    </source>
</evidence>
<keyword evidence="17" id="KW-0472">Membrane</keyword>
<dbReference type="UniPathway" id="UPA00545">
    <property type="reaction ID" value="UER00823"/>
</dbReference>
<evidence type="ECO:0000256" key="22">
    <source>
        <dbReference type="RuleBase" id="RU000589"/>
    </source>
</evidence>
<keyword evidence="9" id="KW-0964">Secreted</keyword>
<dbReference type="InterPro" id="IPR011050">
    <property type="entry name" value="Pectin_lyase_fold/virulence"/>
</dbReference>
<keyword evidence="16" id="KW-0443">Lipid metabolism</keyword>
<gene>
    <name evidence="25" type="ORF">DM860_003619</name>
</gene>
<evidence type="ECO:0000256" key="15">
    <source>
        <dbReference type="ARBA" id="ARBA00023085"/>
    </source>
</evidence>
<organism evidence="25 26">
    <name type="scientific">Cuscuta australis</name>
    <dbReference type="NCBI Taxonomy" id="267555"/>
    <lineage>
        <taxon>Eukaryota</taxon>
        <taxon>Viridiplantae</taxon>
        <taxon>Streptophyta</taxon>
        <taxon>Embryophyta</taxon>
        <taxon>Tracheophyta</taxon>
        <taxon>Spermatophyta</taxon>
        <taxon>Magnoliopsida</taxon>
        <taxon>eudicotyledons</taxon>
        <taxon>Gunneridae</taxon>
        <taxon>Pentapetalae</taxon>
        <taxon>asterids</taxon>
        <taxon>lamiids</taxon>
        <taxon>Solanales</taxon>
        <taxon>Convolvulaceae</taxon>
        <taxon>Cuscuteae</taxon>
        <taxon>Cuscuta</taxon>
        <taxon>Cuscuta subgen. Grammica</taxon>
        <taxon>Cuscuta sect. Cleistogrammica</taxon>
    </lineage>
</organism>
<evidence type="ECO:0000256" key="11">
    <source>
        <dbReference type="ARBA" id="ARBA00022692"/>
    </source>
</evidence>
<dbReference type="PROSITE" id="PS00503">
    <property type="entry name" value="PECTINESTERASE_2"/>
    <property type="match status" value="1"/>
</dbReference>
<evidence type="ECO:0000256" key="18">
    <source>
        <dbReference type="ARBA" id="ARBA00023209"/>
    </source>
</evidence>
<evidence type="ECO:0000256" key="10">
    <source>
        <dbReference type="ARBA" id="ARBA00022679"/>
    </source>
</evidence>
<comment type="cofactor">
    <cofactor evidence="1">
        <name>Mn(2+)</name>
        <dbReference type="ChEBI" id="CHEBI:29035"/>
    </cofactor>
</comment>
<keyword evidence="19" id="KW-1208">Phospholipid metabolism</keyword>
<evidence type="ECO:0000256" key="13">
    <source>
        <dbReference type="ARBA" id="ARBA00022946"/>
    </source>
</evidence>
<comment type="subcellular location">
    <subcellularLocation>
        <location evidence="2">Membrane</location>
        <topology evidence="2">Multi-pass membrane protein</topology>
    </subcellularLocation>
    <subcellularLocation>
        <location evidence="3">Secreted</location>
    </subcellularLocation>
</comment>
<evidence type="ECO:0000256" key="12">
    <source>
        <dbReference type="ARBA" id="ARBA00022801"/>
    </source>
</evidence>
<keyword evidence="14" id="KW-1133">Transmembrane helix</keyword>
<evidence type="ECO:0000256" key="9">
    <source>
        <dbReference type="ARBA" id="ARBA00022525"/>
    </source>
</evidence>
<dbReference type="Gene3D" id="2.160.20.10">
    <property type="entry name" value="Single-stranded right-handed beta-helix, Pectin lyase-like"/>
    <property type="match status" value="1"/>
</dbReference>
<keyword evidence="8" id="KW-0444">Lipid biosynthesis</keyword>
<evidence type="ECO:0000256" key="3">
    <source>
        <dbReference type="ARBA" id="ARBA00004613"/>
    </source>
</evidence>
<keyword evidence="11" id="KW-0812">Transmembrane</keyword>
<dbReference type="Gene3D" id="1.20.120.1760">
    <property type="match status" value="1"/>
</dbReference>
<dbReference type="PANTHER" id="PTHR31321:SF76">
    <property type="entry name" value="PECTINESTERASE 10-RELATED"/>
    <property type="match status" value="1"/>
</dbReference>
<keyword evidence="18" id="KW-0594">Phospholipid biosynthesis</keyword>
<dbReference type="GO" id="GO:0042545">
    <property type="term" value="P:cell wall modification"/>
    <property type="evidence" value="ECO:0007669"/>
    <property type="project" value="UniProtKB-UniRule"/>
</dbReference>
<dbReference type="GO" id="GO:0030599">
    <property type="term" value="F:pectinesterase activity"/>
    <property type="evidence" value="ECO:0007669"/>
    <property type="project" value="UniProtKB-UniRule"/>
</dbReference>
<name>A0A328DI44_9ASTE</name>
<dbReference type="GO" id="GO:0005576">
    <property type="term" value="C:extracellular region"/>
    <property type="evidence" value="ECO:0007669"/>
    <property type="project" value="UniProtKB-SubCell"/>
</dbReference>
<reference evidence="25 26" key="1">
    <citation type="submission" date="2018-06" db="EMBL/GenBank/DDBJ databases">
        <title>The Genome of Cuscuta australis (Dodder) Provides Insight into the Evolution of Plant Parasitism.</title>
        <authorList>
            <person name="Liu H."/>
        </authorList>
    </citation>
    <scope>NUCLEOTIDE SEQUENCE [LARGE SCALE GENOMIC DNA]</scope>
    <source>
        <strain evidence="26">cv. Yunnan</strain>
        <tissue evidence="25">Vines</tissue>
    </source>
</reference>
<comment type="similarity">
    <text evidence="5">Belongs to the pectinesterase family.</text>
</comment>
<keyword evidence="10 23" id="KW-0808">Transferase</keyword>
<sequence length="597" mass="66743">MGIFRSVKTLISRTRTLNGGDPLRTFFTAAFSSSYASSPPLYTEPSAYLRRRHFLARPNLFYPAFCGATAVVSNSFPVFLPSPPWKLSQSTKPFHLHPKLALLRAKALNLKFPYRLGLQSASPAPVLILHGPEEKQFVESQPSQAVAGIKDSFVNFPNFISFSRLLSGPLLAWMITQDMYVSAFIGLAFAGASDWLDGYVARKMGIDSVVGSYLDPLADKVLIGCVALAMVERGLLQSQLVTLVVLRDVALVGGAAYKRADCLGWKLTSWSDYFNLDGMRPQKVEPLMISKVNTFFQLVLVAAALLQPELGNAATQTCIDYLREQVKIPADKPYIYLKGEARKRTSVIWDGHHDIDNATFVCDADNILIKSITFINSYNFPPEKNRKKRDWAVAAKFSGDKIAVYRCGFKGWQDTVWDNEGRHYFKKCTIIGAVDFIFGNGQSIYEKCIISVDTGNDKTMVGYITSQGRDSPDEKSGFVFKKCYVNGNGKAYLGRPWGDYSRVIFFKTHMENIIVPQGWWANDELLSNGGGDKLTYVEEECSGPGSGKSMRMNGLLTKLSMQDLHYLTSISYIDDNDGWLHKLPLLKYLLNLVYYLN</sequence>
<dbReference type="InterPro" id="IPR000462">
    <property type="entry name" value="CDP-OH_P_trans"/>
</dbReference>
<feature type="active site" evidence="21">
    <location>
        <position position="435"/>
    </location>
</feature>
<evidence type="ECO:0000256" key="8">
    <source>
        <dbReference type="ARBA" id="ARBA00022516"/>
    </source>
</evidence>
<evidence type="ECO:0000256" key="16">
    <source>
        <dbReference type="ARBA" id="ARBA00023098"/>
    </source>
</evidence>
<dbReference type="AlphaFoldDB" id="A0A328DI44"/>
<evidence type="ECO:0000256" key="17">
    <source>
        <dbReference type="ARBA" id="ARBA00023136"/>
    </source>
</evidence>
<evidence type="ECO:0000256" key="21">
    <source>
        <dbReference type="PROSITE-ProRule" id="PRU10040"/>
    </source>
</evidence>
<accession>A0A328DI44</accession>
<keyword evidence="13" id="KW-0809">Transit peptide</keyword>
<evidence type="ECO:0000259" key="24">
    <source>
        <dbReference type="Pfam" id="PF01095"/>
    </source>
</evidence>
<dbReference type="SUPFAM" id="SSF51126">
    <property type="entry name" value="Pectin lyase-like"/>
    <property type="match status" value="1"/>
</dbReference>
<evidence type="ECO:0000256" key="4">
    <source>
        <dbReference type="ARBA" id="ARBA00005184"/>
    </source>
</evidence>
<comment type="pathway">
    <text evidence="4 22">Glycan metabolism; pectin degradation; 2-dehydro-3-deoxy-D-gluconate from pectin: step 1/5.</text>
</comment>
<evidence type="ECO:0000256" key="2">
    <source>
        <dbReference type="ARBA" id="ARBA00004141"/>
    </source>
</evidence>
<dbReference type="Pfam" id="PF01095">
    <property type="entry name" value="Pectinesterase"/>
    <property type="match status" value="1"/>
</dbReference>
<dbReference type="GO" id="GO:0016780">
    <property type="term" value="F:phosphotransferase activity, for other substituted phosphate groups"/>
    <property type="evidence" value="ECO:0007669"/>
    <property type="project" value="InterPro"/>
</dbReference>
<keyword evidence="15 22" id="KW-0063">Aspartyl esterase</keyword>
<comment type="similarity">
    <text evidence="6 23">Belongs to the CDP-alcohol phosphatidyltransferase class-I family.</text>
</comment>
<dbReference type="PANTHER" id="PTHR31321">
    <property type="entry name" value="ACYL-COA THIOESTER HYDROLASE YBHC-RELATED"/>
    <property type="match status" value="1"/>
</dbReference>
<evidence type="ECO:0000313" key="26">
    <source>
        <dbReference type="Proteomes" id="UP000249390"/>
    </source>
</evidence>
<keyword evidence="12 22" id="KW-0378">Hydrolase</keyword>
<comment type="catalytic activity">
    <reaction evidence="20 22">
        <text>[(1-&gt;4)-alpha-D-galacturonosyl methyl ester](n) + n H2O = [(1-&gt;4)-alpha-D-galacturonosyl](n) + n methanol + n H(+)</text>
        <dbReference type="Rhea" id="RHEA:22380"/>
        <dbReference type="Rhea" id="RHEA-COMP:14570"/>
        <dbReference type="Rhea" id="RHEA-COMP:14573"/>
        <dbReference type="ChEBI" id="CHEBI:15377"/>
        <dbReference type="ChEBI" id="CHEBI:15378"/>
        <dbReference type="ChEBI" id="CHEBI:17790"/>
        <dbReference type="ChEBI" id="CHEBI:140522"/>
        <dbReference type="ChEBI" id="CHEBI:140523"/>
        <dbReference type="EC" id="3.1.1.11"/>
    </reaction>
</comment>
<dbReference type="InterPro" id="IPR000070">
    <property type="entry name" value="Pectinesterase_cat"/>
</dbReference>
<dbReference type="Proteomes" id="UP000249390">
    <property type="component" value="Unassembled WGS sequence"/>
</dbReference>
<evidence type="ECO:0000256" key="5">
    <source>
        <dbReference type="ARBA" id="ARBA00008891"/>
    </source>
</evidence>
<dbReference type="GO" id="GO:0045490">
    <property type="term" value="P:pectin catabolic process"/>
    <property type="evidence" value="ECO:0007669"/>
    <property type="project" value="UniProtKB-UniRule"/>
</dbReference>
<dbReference type="InterPro" id="IPR043130">
    <property type="entry name" value="CDP-OH_PTrfase_TM_dom"/>
</dbReference>
<dbReference type="InterPro" id="IPR048254">
    <property type="entry name" value="CDP_ALCOHOL_P_TRANSF_CS"/>
</dbReference>
<evidence type="ECO:0000256" key="19">
    <source>
        <dbReference type="ARBA" id="ARBA00023264"/>
    </source>
</evidence>
<dbReference type="FunFam" id="1.20.120.1760:FF:000020">
    <property type="entry name" value="cardiolipin synthase (CMP-forming), mitochondrial"/>
    <property type="match status" value="1"/>
</dbReference>
<dbReference type="Pfam" id="PF01066">
    <property type="entry name" value="CDP-OH_P_transf"/>
    <property type="match status" value="1"/>
</dbReference>
<feature type="domain" description="Pectinesterase catalytic" evidence="24">
    <location>
        <begin position="323"/>
        <end position="575"/>
    </location>
</feature>
<evidence type="ECO:0000256" key="23">
    <source>
        <dbReference type="RuleBase" id="RU003750"/>
    </source>
</evidence>
<evidence type="ECO:0000313" key="25">
    <source>
        <dbReference type="EMBL" id="RAL44860.1"/>
    </source>
</evidence>
<evidence type="ECO:0000256" key="20">
    <source>
        <dbReference type="ARBA" id="ARBA00047928"/>
    </source>
</evidence>